<dbReference type="RefSeq" id="WP_214172935.1">
    <property type="nucleotide sequence ID" value="NZ_JAHCVJ010000009.1"/>
</dbReference>
<accession>A0AAW4L5I6</accession>
<proteinExistence type="predicted"/>
<dbReference type="AlphaFoldDB" id="A0AAW4L5I6"/>
<dbReference type="EMBL" id="JAHCVJ010000009">
    <property type="protein sequence ID" value="MBT0666163.1"/>
    <property type="molecule type" value="Genomic_DNA"/>
</dbReference>
<name>A0AAW4L5I6_9BACT</name>
<keyword evidence="2" id="KW-1185">Reference proteome</keyword>
<gene>
    <name evidence="1" type="ORF">KI809_17770</name>
</gene>
<evidence type="ECO:0008006" key="3">
    <source>
        <dbReference type="Google" id="ProtNLM"/>
    </source>
</evidence>
<reference evidence="1 2" key="1">
    <citation type="submission" date="2021-05" db="EMBL/GenBank/DDBJ databases">
        <title>The draft genome of Geobacter pelophilus DSM 12255.</title>
        <authorList>
            <person name="Xu Z."/>
            <person name="Masuda Y."/>
            <person name="Itoh H."/>
            <person name="Senoo K."/>
        </authorList>
    </citation>
    <scope>NUCLEOTIDE SEQUENCE [LARGE SCALE GENOMIC DNA]</scope>
    <source>
        <strain evidence="1 2">DSM 12255</strain>
    </source>
</reference>
<comment type="caution">
    <text evidence="1">The sequence shown here is derived from an EMBL/GenBank/DDBJ whole genome shotgun (WGS) entry which is preliminary data.</text>
</comment>
<organism evidence="1 2">
    <name type="scientific">Geoanaerobacter pelophilus</name>
    <dbReference type="NCBI Taxonomy" id="60036"/>
    <lineage>
        <taxon>Bacteria</taxon>
        <taxon>Pseudomonadati</taxon>
        <taxon>Thermodesulfobacteriota</taxon>
        <taxon>Desulfuromonadia</taxon>
        <taxon>Geobacterales</taxon>
        <taxon>Geobacteraceae</taxon>
        <taxon>Geoanaerobacter</taxon>
    </lineage>
</organism>
<evidence type="ECO:0000313" key="1">
    <source>
        <dbReference type="EMBL" id="MBT0666163.1"/>
    </source>
</evidence>
<evidence type="ECO:0000313" key="2">
    <source>
        <dbReference type="Proteomes" id="UP000811899"/>
    </source>
</evidence>
<dbReference type="Proteomes" id="UP000811899">
    <property type="component" value="Unassembled WGS sequence"/>
</dbReference>
<protein>
    <recommendedName>
        <fullName evidence="3">DUF1540 domain-containing protein</fullName>
    </recommendedName>
</protein>
<sequence length="75" mass="8262">MTIINSILKECIVMNRKNPTCIDCRCGVISHTIERHGRQLTMEETIFSCGSRLKQSVTANGNVGKVEFIGCNCAS</sequence>